<dbReference type="InterPro" id="IPR053781">
    <property type="entry name" value="F-box_AtFBL13-like"/>
</dbReference>
<reference evidence="1" key="1">
    <citation type="submission" date="2022-08" db="EMBL/GenBank/DDBJ databases">
        <authorList>
            <person name="Gutierrez-Valencia J."/>
        </authorList>
    </citation>
    <scope>NUCLEOTIDE SEQUENCE</scope>
</reference>
<accession>A0AAV0K7W5</accession>
<dbReference type="Proteomes" id="UP001154282">
    <property type="component" value="Unassembled WGS sequence"/>
</dbReference>
<dbReference type="EMBL" id="CAMGYJ010000005">
    <property type="protein sequence ID" value="CAI0418163.1"/>
    <property type="molecule type" value="Genomic_DNA"/>
</dbReference>
<dbReference type="InterPro" id="IPR053197">
    <property type="entry name" value="F-box_SCFL_complex_component"/>
</dbReference>
<dbReference type="AlphaFoldDB" id="A0AAV0K7W5"/>
<dbReference type="PANTHER" id="PTHR34223">
    <property type="entry name" value="OS11G0201299 PROTEIN"/>
    <property type="match status" value="1"/>
</dbReference>
<comment type="caution">
    <text evidence="1">The sequence shown here is derived from an EMBL/GenBank/DDBJ whole genome shotgun (WGS) entry which is preliminary data.</text>
</comment>
<evidence type="ECO:0000313" key="1">
    <source>
        <dbReference type="EMBL" id="CAI0418163.1"/>
    </source>
</evidence>
<dbReference type="SUPFAM" id="SSF81383">
    <property type="entry name" value="F-box domain"/>
    <property type="match status" value="1"/>
</dbReference>
<protein>
    <recommendedName>
        <fullName evidence="3">F-box domain-containing protein</fullName>
    </recommendedName>
</protein>
<organism evidence="1 2">
    <name type="scientific">Linum tenue</name>
    <dbReference type="NCBI Taxonomy" id="586396"/>
    <lineage>
        <taxon>Eukaryota</taxon>
        <taxon>Viridiplantae</taxon>
        <taxon>Streptophyta</taxon>
        <taxon>Embryophyta</taxon>
        <taxon>Tracheophyta</taxon>
        <taxon>Spermatophyta</taxon>
        <taxon>Magnoliopsida</taxon>
        <taxon>eudicotyledons</taxon>
        <taxon>Gunneridae</taxon>
        <taxon>Pentapetalae</taxon>
        <taxon>rosids</taxon>
        <taxon>fabids</taxon>
        <taxon>Malpighiales</taxon>
        <taxon>Linaceae</taxon>
        <taxon>Linum</taxon>
    </lineage>
</organism>
<name>A0AAV0K7W5_9ROSI</name>
<sequence>MAAEAKKLKPAAAAAEPDTDRLSALPEDILRHILIAADLDLKTTAQTSVLSRRWRHLWRSALREIRLETPRRREATVRNRQLFTDFVDNVLAAREPGSELALISITVNDAFDPKYDDLLGRIYEYGSAHWARAFRQTIRARLRTIVETFPYGFVHLCRSLQDLDLSLLSFDFDELCLRSFNFACLTALRLDRCELFVPPALYAAVATGGDYEPFAGIPNLKKVVILYIFRTTVIVVVLIDCVFEAKNAAKVSGEKLEEIRIEFCYEPHLFVIKLCAPKATKLTLGGVTLSRFSDVELPSLEFLDIDVWVRPRPKTVAGRARRALQVSWEQEWDAGLRFLSTFEKFGRAMCVKLRPRAIEGLTMVPGLLEGLASPFKRIKSVEFCGSLPCSRSDFVSLIGYFFNQCLSGGAHISQHSFASQERGVNDRLVLVLRKDGDAD</sequence>
<evidence type="ECO:0000313" key="2">
    <source>
        <dbReference type="Proteomes" id="UP001154282"/>
    </source>
</evidence>
<dbReference type="InterPro" id="IPR036047">
    <property type="entry name" value="F-box-like_dom_sf"/>
</dbReference>
<keyword evidence="2" id="KW-1185">Reference proteome</keyword>
<evidence type="ECO:0008006" key="3">
    <source>
        <dbReference type="Google" id="ProtNLM"/>
    </source>
</evidence>
<dbReference type="CDD" id="cd22160">
    <property type="entry name" value="F-box_AtFBL13-like"/>
    <property type="match status" value="1"/>
</dbReference>
<proteinExistence type="predicted"/>
<dbReference type="SUPFAM" id="SSF52047">
    <property type="entry name" value="RNI-like"/>
    <property type="match status" value="1"/>
</dbReference>
<gene>
    <name evidence="1" type="ORF">LITE_LOCUS17569</name>
</gene>